<dbReference type="RefSeq" id="WP_183769462.1">
    <property type="nucleotide sequence ID" value="NZ_JACIDK010000001.1"/>
</dbReference>
<keyword evidence="4" id="KW-1185">Reference proteome</keyword>
<dbReference type="Gene3D" id="2.30.40.10">
    <property type="entry name" value="Urease, subunit C, domain 1"/>
    <property type="match status" value="1"/>
</dbReference>
<feature type="domain" description="Amidohydrolase 3" evidence="2">
    <location>
        <begin position="68"/>
        <end position="544"/>
    </location>
</feature>
<accession>A0A839ZVQ0</accession>
<keyword evidence="1" id="KW-0732">Signal</keyword>
<dbReference type="AlphaFoldDB" id="A0A839ZVQ0"/>
<dbReference type="InterPro" id="IPR032466">
    <property type="entry name" value="Metal_Hydrolase"/>
</dbReference>
<evidence type="ECO:0000259" key="2">
    <source>
        <dbReference type="Pfam" id="PF07969"/>
    </source>
</evidence>
<comment type="caution">
    <text evidence="3">The sequence shown here is derived from an EMBL/GenBank/DDBJ whole genome shotgun (WGS) entry which is preliminary data.</text>
</comment>
<dbReference type="Proteomes" id="UP000530564">
    <property type="component" value="Unassembled WGS sequence"/>
</dbReference>
<dbReference type="CDD" id="cd01300">
    <property type="entry name" value="YtcJ_like"/>
    <property type="match status" value="1"/>
</dbReference>
<evidence type="ECO:0000313" key="3">
    <source>
        <dbReference type="EMBL" id="MBB3889451.1"/>
    </source>
</evidence>
<organism evidence="3 4">
    <name type="scientific">Phenylobacterium haematophilum</name>
    <dbReference type="NCBI Taxonomy" id="98513"/>
    <lineage>
        <taxon>Bacteria</taxon>
        <taxon>Pseudomonadati</taxon>
        <taxon>Pseudomonadota</taxon>
        <taxon>Alphaproteobacteria</taxon>
        <taxon>Caulobacterales</taxon>
        <taxon>Caulobacteraceae</taxon>
        <taxon>Phenylobacterium</taxon>
    </lineage>
</organism>
<dbReference type="EMBL" id="JACIDK010000001">
    <property type="protein sequence ID" value="MBB3889451.1"/>
    <property type="molecule type" value="Genomic_DNA"/>
</dbReference>
<proteinExistence type="predicted"/>
<dbReference type="PANTHER" id="PTHR22642">
    <property type="entry name" value="IMIDAZOLONEPROPIONASE"/>
    <property type="match status" value="1"/>
</dbReference>
<reference evidence="3 4" key="1">
    <citation type="submission" date="2020-08" db="EMBL/GenBank/DDBJ databases">
        <title>Genomic Encyclopedia of Type Strains, Phase IV (KMG-IV): sequencing the most valuable type-strain genomes for metagenomic binning, comparative biology and taxonomic classification.</title>
        <authorList>
            <person name="Goeker M."/>
        </authorList>
    </citation>
    <scope>NUCLEOTIDE SEQUENCE [LARGE SCALE GENOMIC DNA]</scope>
    <source>
        <strain evidence="3 4">DSM 21793</strain>
    </source>
</reference>
<name>A0A839ZVQ0_9CAUL</name>
<dbReference type="GO" id="GO:0016810">
    <property type="term" value="F:hydrolase activity, acting on carbon-nitrogen (but not peptide) bonds"/>
    <property type="evidence" value="ECO:0007669"/>
    <property type="project" value="InterPro"/>
</dbReference>
<sequence length="548" mass="57173">MRTALQALIVAAGLALAAPVAAEDLLLHGGPIYTGDAVVQALAVKDGKVAYVGGIEAARAAAPGARDIDLKGAAAYPGFVDSHAHLAGIGFREMTLNLEGTESIEALVARLNAWAADNPGSDVISGAGWIETHWPEKRFPSRADLDRAAPDRPVVLTRADGHALVANTAMLKLAGITAQTAAPAGGQILKDAKGEPDGMLIDNAMALVRAKVPPPSAAAQAEAVRRGARVYASRGWTGLHDMSVGADEVAIQQDLAARGELPVRIDNYMSQAAAQKVLAEGPSQDPTGLVRVRGVKLFMDGALGSRGAALLAPYSDAEGTGLIVTPRETVDAILAKARKSGAQMAVHAIGDRGNRVILDAYQQAFADDPAALKAARWRVEHAQIVAPEDLPRFAQMGVVASMQPSHAIGDLYFAPARLGPERLKGAYAWESLLKSGAVVAGGSDAPVEKGDPLVEFYAAAYRHDLKGFAGPDWHLDEAVTRAQALEMLTRGSAYAGFRETELGRLAVGRDADISVFSVDLMSAPFADIAKAHAVMTIVGGKVVYQAAP</sequence>
<dbReference type="SUPFAM" id="SSF51556">
    <property type="entry name" value="Metallo-dependent hydrolases"/>
    <property type="match status" value="1"/>
</dbReference>
<protein>
    <recommendedName>
        <fullName evidence="2">Amidohydrolase 3 domain-containing protein</fullName>
    </recommendedName>
</protein>
<feature type="chain" id="PRO_5032383780" description="Amidohydrolase 3 domain-containing protein" evidence="1">
    <location>
        <begin position="23"/>
        <end position="548"/>
    </location>
</feature>
<dbReference type="InterPro" id="IPR011059">
    <property type="entry name" value="Metal-dep_hydrolase_composite"/>
</dbReference>
<dbReference type="InterPro" id="IPR033932">
    <property type="entry name" value="YtcJ-like"/>
</dbReference>
<dbReference type="Gene3D" id="3.20.20.140">
    <property type="entry name" value="Metal-dependent hydrolases"/>
    <property type="match status" value="1"/>
</dbReference>
<dbReference type="Pfam" id="PF07969">
    <property type="entry name" value="Amidohydro_3"/>
    <property type="match status" value="1"/>
</dbReference>
<evidence type="ECO:0000313" key="4">
    <source>
        <dbReference type="Proteomes" id="UP000530564"/>
    </source>
</evidence>
<dbReference type="PANTHER" id="PTHR22642:SF2">
    <property type="entry name" value="PROTEIN LONG AFTER FAR-RED 3"/>
    <property type="match status" value="1"/>
</dbReference>
<dbReference type="SUPFAM" id="SSF51338">
    <property type="entry name" value="Composite domain of metallo-dependent hydrolases"/>
    <property type="match status" value="1"/>
</dbReference>
<evidence type="ECO:0000256" key="1">
    <source>
        <dbReference type="SAM" id="SignalP"/>
    </source>
</evidence>
<gene>
    <name evidence="3" type="ORF">GGQ61_000148</name>
</gene>
<dbReference type="InterPro" id="IPR013108">
    <property type="entry name" value="Amidohydro_3"/>
</dbReference>
<feature type="signal peptide" evidence="1">
    <location>
        <begin position="1"/>
        <end position="22"/>
    </location>
</feature>
<dbReference type="Gene3D" id="3.10.310.70">
    <property type="match status" value="1"/>
</dbReference>